<evidence type="ECO:0000256" key="5">
    <source>
        <dbReference type="ARBA" id="ARBA00022827"/>
    </source>
</evidence>
<proteinExistence type="inferred from homology"/>
<dbReference type="AlphaFoldDB" id="K1WV88"/>
<evidence type="ECO:0000313" key="12">
    <source>
        <dbReference type="Proteomes" id="UP000006753"/>
    </source>
</evidence>
<evidence type="ECO:0000256" key="3">
    <source>
        <dbReference type="ARBA" id="ARBA00006105"/>
    </source>
</evidence>
<keyword evidence="4 8" id="KW-0285">Flavoprotein</keyword>
<dbReference type="Pfam" id="PF00970">
    <property type="entry name" value="FAD_binding_6"/>
    <property type="match status" value="1"/>
</dbReference>
<dbReference type="FunCoup" id="K1WV88">
    <property type="interactions" value="26"/>
</dbReference>
<dbReference type="SUPFAM" id="SSF63380">
    <property type="entry name" value="Riboflavin synthase domain-like"/>
    <property type="match status" value="1"/>
</dbReference>
<keyword evidence="5 8" id="KW-0274">FAD</keyword>
<evidence type="ECO:0000256" key="9">
    <source>
        <dbReference type="SAM" id="Phobius"/>
    </source>
</evidence>
<dbReference type="InterPro" id="IPR001834">
    <property type="entry name" value="CBR-like"/>
</dbReference>
<sequence>MRTTALAGARWRGLELFALGNRPSHFQPNISNVTQCRRPLSSTRARHEPKNAFALEALPPKAERRRNNKLRFATTTAIVAALAAAFIFLADPNRKGVKKIFDPPRFTPFTIVKREEVSPNSIILTLRPQTLVNRPRKLLEDPYQASWEKGTWSVEVKQPELQIARSYTPLPPKKGDPTGDLRFLIRKEHKGEVSGYLHRLNAGSRIHLRGPHEEFNVPERVENVVFLAGGTGIAPALQVAYSLLEGRQTESEKPKIHIVWASRKRADCEGGVDASNPYGWEGRKTGKIVQELERLQQRHPGQLSVDYLVDEEGRFLDQKRISSLTKAMSTVRGEALSSNMDSQLLFVSGPEGFIKHVAGPKKWEYGAEAQGELGGIVGQLGLGKKWKNMNSGGMEEG</sequence>
<dbReference type="CDD" id="cd06183">
    <property type="entry name" value="cyt_b5_reduct_like"/>
    <property type="match status" value="1"/>
</dbReference>
<dbReference type="GO" id="GO:0016491">
    <property type="term" value="F:oxidoreductase activity"/>
    <property type="evidence" value="ECO:0007669"/>
    <property type="project" value="UniProtKB-KW"/>
</dbReference>
<evidence type="ECO:0000256" key="1">
    <source>
        <dbReference type="ARBA" id="ARBA00001974"/>
    </source>
</evidence>
<dbReference type="InterPro" id="IPR017927">
    <property type="entry name" value="FAD-bd_FR_type"/>
</dbReference>
<protein>
    <submittedName>
        <fullName evidence="11">Homoaconitase LysF</fullName>
    </submittedName>
</protein>
<evidence type="ECO:0000256" key="4">
    <source>
        <dbReference type="ARBA" id="ARBA00022630"/>
    </source>
</evidence>
<keyword evidence="6" id="KW-0560">Oxidoreductase</keyword>
<feature type="transmembrane region" description="Helical" evidence="9">
    <location>
        <begin position="70"/>
        <end position="90"/>
    </location>
</feature>
<dbReference type="PANTHER" id="PTHR19370:SF189">
    <property type="entry name" value="CYTOCHROME C MITOCHONDRIAL IMPORT FACTOR CYC2"/>
    <property type="match status" value="1"/>
</dbReference>
<dbReference type="eggNOG" id="KOG0534">
    <property type="taxonomic scope" value="Eukaryota"/>
</dbReference>
<feature type="binding site" evidence="8">
    <location>
        <position position="194"/>
    </location>
    <ligand>
        <name>FAD</name>
        <dbReference type="ChEBI" id="CHEBI:57692"/>
    </ligand>
</feature>
<dbReference type="Pfam" id="PF08030">
    <property type="entry name" value="NAD_binding_6"/>
    <property type="match status" value="1"/>
</dbReference>
<keyword evidence="9" id="KW-0812">Transmembrane</keyword>
<dbReference type="Proteomes" id="UP000006753">
    <property type="component" value="Unassembled WGS sequence"/>
</dbReference>
<keyword evidence="7 9" id="KW-0472">Membrane</keyword>
<feature type="binding site" evidence="8">
    <location>
        <position position="193"/>
    </location>
    <ligand>
        <name>FAD</name>
        <dbReference type="ChEBI" id="CHEBI:57692"/>
    </ligand>
</feature>
<evidence type="ECO:0000256" key="2">
    <source>
        <dbReference type="ARBA" id="ARBA00004370"/>
    </source>
</evidence>
<evidence type="ECO:0000313" key="11">
    <source>
        <dbReference type="EMBL" id="EKD16377.1"/>
    </source>
</evidence>
<comment type="subcellular location">
    <subcellularLocation>
        <location evidence="2">Membrane</location>
    </subcellularLocation>
</comment>
<dbReference type="SUPFAM" id="SSF52343">
    <property type="entry name" value="Ferredoxin reductase-like, C-terminal NADP-linked domain"/>
    <property type="match status" value="1"/>
</dbReference>
<evidence type="ECO:0000256" key="7">
    <source>
        <dbReference type="ARBA" id="ARBA00023136"/>
    </source>
</evidence>
<dbReference type="HOGENOM" id="CLU_003827_6_0_1"/>
<dbReference type="Gene3D" id="2.40.30.10">
    <property type="entry name" value="Translation factors"/>
    <property type="match status" value="1"/>
</dbReference>
<dbReference type="GO" id="GO:0005739">
    <property type="term" value="C:mitochondrion"/>
    <property type="evidence" value="ECO:0007669"/>
    <property type="project" value="TreeGrafter"/>
</dbReference>
<dbReference type="KEGG" id="mbe:MBM_05671"/>
<dbReference type="OMA" id="GCLRFFI"/>
<comment type="cofactor">
    <cofactor evidence="1 8">
        <name>FAD</name>
        <dbReference type="ChEBI" id="CHEBI:57692"/>
    </cofactor>
</comment>
<reference evidence="11 12" key="1">
    <citation type="journal article" date="2012" name="BMC Genomics">
        <title>Sequencing the genome of Marssonina brunnea reveals fungus-poplar co-evolution.</title>
        <authorList>
            <person name="Zhu S."/>
            <person name="Cao Y.-Z."/>
            <person name="Jiang C."/>
            <person name="Tan B.-Y."/>
            <person name="Wang Z."/>
            <person name="Feng S."/>
            <person name="Zhang L."/>
            <person name="Su X.-H."/>
            <person name="Brejova B."/>
            <person name="Vinar T."/>
            <person name="Xu M."/>
            <person name="Wang M.-X."/>
            <person name="Zhang S.-G."/>
            <person name="Huang M.-R."/>
            <person name="Wu R."/>
            <person name="Zhou Y."/>
        </authorList>
    </citation>
    <scope>NUCLEOTIDE SEQUENCE [LARGE SCALE GENOMIC DNA]</scope>
    <source>
        <strain evidence="11 12">MB_m1</strain>
    </source>
</reference>
<dbReference type="InParanoid" id="K1WV88"/>
<accession>K1WV88</accession>
<feature type="binding site" evidence="8">
    <location>
        <position position="167"/>
    </location>
    <ligand>
        <name>FAD</name>
        <dbReference type="ChEBI" id="CHEBI:57692"/>
    </ligand>
</feature>
<dbReference type="InterPro" id="IPR017938">
    <property type="entry name" value="Riboflavin_synthase-like_b-brl"/>
</dbReference>
<evidence type="ECO:0000259" key="10">
    <source>
        <dbReference type="PROSITE" id="PS51384"/>
    </source>
</evidence>
<evidence type="ECO:0000256" key="6">
    <source>
        <dbReference type="ARBA" id="ARBA00023002"/>
    </source>
</evidence>
<dbReference type="STRING" id="1072389.K1WV88"/>
<feature type="binding site" evidence="8">
    <location>
        <position position="165"/>
    </location>
    <ligand>
        <name>FAD</name>
        <dbReference type="ChEBI" id="CHEBI:57692"/>
    </ligand>
</feature>
<dbReference type="EMBL" id="JH921439">
    <property type="protein sequence ID" value="EKD16377.1"/>
    <property type="molecule type" value="Genomic_DNA"/>
</dbReference>
<dbReference type="Gene3D" id="3.40.50.80">
    <property type="entry name" value="Nucleotide-binding domain of ferredoxin-NADP reductase (FNR) module"/>
    <property type="match status" value="1"/>
</dbReference>
<organism evidence="11 12">
    <name type="scientific">Marssonina brunnea f. sp. multigermtubi (strain MB_m1)</name>
    <name type="common">Marssonina leaf spot fungus</name>
    <dbReference type="NCBI Taxonomy" id="1072389"/>
    <lineage>
        <taxon>Eukaryota</taxon>
        <taxon>Fungi</taxon>
        <taxon>Dikarya</taxon>
        <taxon>Ascomycota</taxon>
        <taxon>Pezizomycotina</taxon>
        <taxon>Leotiomycetes</taxon>
        <taxon>Helotiales</taxon>
        <taxon>Drepanopezizaceae</taxon>
        <taxon>Drepanopeziza</taxon>
    </lineage>
</organism>
<feature type="binding site" evidence="8">
    <location>
        <position position="184"/>
    </location>
    <ligand>
        <name>FAD</name>
        <dbReference type="ChEBI" id="CHEBI:57692"/>
    </ligand>
</feature>
<evidence type="ECO:0000256" key="8">
    <source>
        <dbReference type="PIRSR" id="PIRSR601834-1"/>
    </source>
</evidence>
<gene>
    <name evidence="11" type="ORF">MBM_05671</name>
</gene>
<dbReference type="GeneID" id="18761606"/>
<dbReference type="OrthoDB" id="432685at2759"/>
<comment type="similarity">
    <text evidence="3">Belongs to the flavoprotein pyridine nucleotide cytochrome reductase family.</text>
</comment>
<dbReference type="InterPro" id="IPR013121">
    <property type="entry name" value="Fe_red_NAD-bd_6"/>
</dbReference>
<keyword evidence="9" id="KW-1133">Transmembrane helix</keyword>
<feature type="domain" description="FAD-binding FR-type" evidence="10">
    <location>
        <begin position="104"/>
        <end position="218"/>
    </location>
</feature>
<dbReference type="InterPro" id="IPR008333">
    <property type="entry name" value="Cbr1-like_FAD-bd_dom"/>
</dbReference>
<dbReference type="InterPro" id="IPR039261">
    <property type="entry name" value="FNR_nucleotide-bd"/>
</dbReference>
<dbReference type="PANTHER" id="PTHR19370">
    <property type="entry name" value="NADH-CYTOCHROME B5 REDUCTASE"/>
    <property type="match status" value="1"/>
</dbReference>
<dbReference type="GO" id="GO:0016020">
    <property type="term" value="C:membrane"/>
    <property type="evidence" value="ECO:0007669"/>
    <property type="project" value="UniProtKB-SubCell"/>
</dbReference>
<keyword evidence="12" id="KW-1185">Reference proteome</keyword>
<name>K1WV88_MARBU</name>
<dbReference type="PRINTS" id="PR00406">
    <property type="entry name" value="CYTB5RDTASE"/>
</dbReference>
<dbReference type="PROSITE" id="PS51384">
    <property type="entry name" value="FAD_FR"/>
    <property type="match status" value="1"/>
</dbReference>